<proteinExistence type="predicted"/>
<evidence type="ECO:0000313" key="2">
    <source>
        <dbReference type="Proteomes" id="UP000824782"/>
    </source>
</evidence>
<name>A0AAV6YKS4_ENGPU</name>
<reference evidence="1" key="1">
    <citation type="thesis" date="2020" institute="ProQuest LLC" country="789 East Eisenhower Parkway, Ann Arbor, MI, USA">
        <title>Comparative Genomics and Chromosome Evolution.</title>
        <authorList>
            <person name="Mudd A.B."/>
        </authorList>
    </citation>
    <scope>NUCLEOTIDE SEQUENCE</scope>
    <source>
        <strain evidence="1">237g6f4</strain>
        <tissue evidence="1">Blood</tissue>
    </source>
</reference>
<gene>
    <name evidence="1" type="ORF">GDO81_025878</name>
</gene>
<dbReference type="AlphaFoldDB" id="A0AAV6YKS4"/>
<comment type="caution">
    <text evidence="1">The sequence shown here is derived from an EMBL/GenBank/DDBJ whole genome shotgun (WGS) entry which is preliminary data.</text>
</comment>
<keyword evidence="2" id="KW-1185">Reference proteome</keyword>
<accession>A0AAV6YKS4</accession>
<dbReference type="Proteomes" id="UP000824782">
    <property type="component" value="Unassembled WGS sequence"/>
</dbReference>
<sequence>MSPAYKQIISSIPQQPPPCILDSSLIIMTTGSMYKAKNMEMERTTLMCPFLERGHKSKKVSPQSNSRHGTIIHGLHIANNLIFHTKRSPHSPK</sequence>
<dbReference type="EMBL" id="WNYA01039702">
    <property type="protein sequence ID" value="KAG8536673.1"/>
    <property type="molecule type" value="Genomic_DNA"/>
</dbReference>
<evidence type="ECO:0000313" key="1">
    <source>
        <dbReference type="EMBL" id="KAG8536673.1"/>
    </source>
</evidence>
<protein>
    <submittedName>
        <fullName evidence="1">Uncharacterized protein</fullName>
    </submittedName>
</protein>
<organism evidence="1 2">
    <name type="scientific">Engystomops pustulosus</name>
    <name type="common">Tungara frog</name>
    <name type="synonym">Physalaemus pustulosus</name>
    <dbReference type="NCBI Taxonomy" id="76066"/>
    <lineage>
        <taxon>Eukaryota</taxon>
        <taxon>Metazoa</taxon>
        <taxon>Chordata</taxon>
        <taxon>Craniata</taxon>
        <taxon>Vertebrata</taxon>
        <taxon>Euteleostomi</taxon>
        <taxon>Amphibia</taxon>
        <taxon>Batrachia</taxon>
        <taxon>Anura</taxon>
        <taxon>Neobatrachia</taxon>
        <taxon>Hyloidea</taxon>
        <taxon>Leptodactylidae</taxon>
        <taxon>Leiuperinae</taxon>
        <taxon>Engystomops</taxon>
    </lineage>
</organism>